<feature type="region of interest" description="Disordered" evidence="1">
    <location>
        <begin position="82"/>
        <end position="145"/>
    </location>
</feature>
<comment type="caution">
    <text evidence="2">The sequence shown here is derived from an EMBL/GenBank/DDBJ whole genome shotgun (WGS) entry which is preliminary data.</text>
</comment>
<feature type="compositionally biased region" description="Low complexity" evidence="1">
    <location>
        <begin position="111"/>
        <end position="134"/>
    </location>
</feature>
<dbReference type="EMBL" id="JBJKFK010007421">
    <property type="protein sequence ID" value="KAL3307421.1"/>
    <property type="molecule type" value="Genomic_DNA"/>
</dbReference>
<keyword evidence="3" id="KW-1185">Reference proteome</keyword>
<accession>A0ABD2PLY1</accession>
<dbReference type="Proteomes" id="UP001626550">
    <property type="component" value="Unassembled WGS sequence"/>
</dbReference>
<evidence type="ECO:0000256" key="1">
    <source>
        <dbReference type="SAM" id="MobiDB-lite"/>
    </source>
</evidence>
<reference evidence="2 3" key="1">
    <citation type="submission" date="2024-11" db="EMBL/GenBank/DDBJ databases">
        <title>Adaptive evolution of stress response genes in parasites aligns with host niche diversity.</title>
        <authorList>
            <person name="Hahn C."/>
            <person name="Resl P."/>
        </authorList>
    </citation>
    <scope>NUCLEOTIDE SEQUENCE [LARGE SCALE GENOMIC DNA]</scope>
    <source>
        <strain evidence="2">EGGRZ-B1_66</strain>
        <tissue evidence="2">Body</tissue>
    </source>
</reference>
<feature type="compositionally biased region" description="Polar residues" evidence="1">
    <location>
        <begin position="82"/>
        <end position="109"/>
    </location>
</feature>
<evidence type="ECO:0000313" key="3">
    <source>
        <dbReference type="Proteomes" id="UP001626550"/>
    </source>
</evidence>
<feature type="compositionally biased region" description="Polar residues" evidence="1">
    <location>
        <begin position="45"/>
        <end position="56"/>
    </location>
</feature>
<proteinExistence type="predicted"/>
<evidence type="ECO:0000313" key="2">
    <source>
        <dbReference type="EMBL" id="KAL3307421.1"/>
    </source>
</evidence>
<protein>
    <submittedName>
        <fullName evidence="2">Uncharacterized protein</fullName>
    </submittedName>
</protein>
<sequence>MRVITRLNFPITKVHELTNDFCDRYKNALKSKMPSDLMLDDRDSGSTGSAGNSPIHSQFYACGTEEENTVSTLHSRSYQMANLWNGTDHQQPTSSPQAETEFAQKTATIKASLVSAPLSSSSTSSLGSNSPNTNHPVRSPTPHRN</sequence>
<organism evidence="2 3">
    <name type="scientific">Cichlidogyrus casuarinus</name>
    <dbReference type="NCBI Taxonomy" id="1844966"/>
    <lineage>
        <taxon>Eukaryota</taxon>
        <taxon>Metazoa</taxon>
        <taxon>Spiralia</taxon>
        <taxon>Lophotrochozoa</taxon>
        <taxon>Platyhelminthes</taxon>
        <taxon>Monogenea</taxon>
        <taxon>Monopisthocotylea</taxon>
        <taxon>Dactylogyridea</taxon>
        <taxon>Ancyrocephalidae</taxon>
        <taxon>Cichlidogyrus</taxon>
    </lineage>
</organism>
<gene>
    <name evidence="2" type="ORF">Ciccas_014064</name>
</gene>
<dbReference type="AlphaFoldDB" id="A0ABD2PLY1"/>
<feature type="region of interest" description="Disordered" evidence="1">
    <location>
        <begin position="35"/>
        <end position="58"/>
    </location>
</feature>
<name>A0ABD2PLY1_9PLAT</name>